<keyword evidence="5 6" id="KW-0067">ATP-binding</keyword>
<keyword evidence="3 6" id="KW-0547">Nucleotide-binding</keyword>
<organism evidence="9 10">
    <name type="scientific">Meganyctiphanes norvegica</name>
    <name type="common">Northern krill</name>
    <name type="synonym">Thysanopoda norvegica</name>
    <dbReference type="NCBI Taxonomy" id="48144"/>
    <lineage>
        <taxon>Eukaryota</taxon>
        <taxon>Metazoa</taxon>
        <taxon>Ecdysozoa</taxon>
        <taxon>Arthropoda</taxon>
        <taxon>Crustacea</taxon>
        <taxon>Multicrustacea</taxon>
        <taxon>Malacostraca</taxon>
        <taxon>Eumalacostraca</taxon>
        <taxon>Eucarida</taxon>
        <taxon>Euphausiacea</taxon>
        <taxon>Euphausiidae</taxon>
        <taxon>Meganyctiphanes</taxon>
    </lineage>
</organism>
<dbReference type="Pfam" id="PF00069">
    <property type="entry name" value="Pkinase"/>
    <property type="match status" value="1"/>
</dbReference>
<feature type="non-terminal residue" evidence="9">
    <location>
        <position position="1"/>
    </location>
</feature>
<dbReference type="Gene3D" id="1.10.510.10">
    <property type="entry name" value="Transferase(Phosphotransferase) domain 1"/>
    <property type="match status" value="1"/>
</dbReference>
<dbReference type="PROSITE" id="PS00108">
    <property type="entry name" value="PROTEIN_KINASE_ST"/>
    <property type="match status" value="1"/>
</dbReference>
<evidence type="ECO:0000256" key="3">
    <source>
        <dbReference type="ARBA" id="ARBA00022741"/>
    </source>
</evidence>
<dbReference type="InterPro" id="IPR017441">
    <property type="entry name" value="Protein_kinase_ATP_BS"/>
</dbReference>
<evidence type="ECO:0000313" key="10">
    <source>
        <dbReference type="Proteomes" id="UP001497623"/>
    </source>
</evidence>
<gene>
    <name evidence="9" type="ORF">MNOR_LOCUS36735</name>
</gene>
<keyword evidence="4" id="KW-0418">Kinase</keyword>
<dbReference type="PROSITE" id="PS50011">
    <property type="entry name" value="PROTEIN_KINASE_DOM"/>
    <property type="match status" value="1"/>
</dbReference>
<keyword evidence="2" id="KW-0808">Transferase</keyword>
<dbReference type="InterPro" id="IPR050494">
    <property type="entry name" value="Ser_Thr_dual-spec_kinase"/>
</dbReference>
<dbReference type="InterPro" id="IPR008271">
    <property type="entry name" value="Ser/Thr_kinase_AS"/>
</dbReference>
<dbReference type="GO" id="GO:0004674">
    <property type="term" value="F:protein serine/threonine kinase activity"/>
    <property type="evidence" value="ECO:0007669"/>
    <property type="project" value="UniProtKB-KW"/>
</dbReference>
<dbReference type="SUPFAM" id="SSF56112">
    <property type="entry name" value="Protein kinase-like (PK-like)"/>
    <property type="match status" value="1"/>
</dbReference>
<dbReference type="PROSITE" id="PS00107">
    <property type="entry name" value="PROTEIN_KINASE_ATP"/>
    <property type="match status" value="1"/>
</dbReference>
<keyword evidence="10" id="KW-1185">Reference proteome</keyword>
<dbReference type="InterPro" id="IPR011009">
    <property type="entry name" value="Kinase-like_dom_sf"/>
</dbReference>
<feature type="domain" description="Protein kinase" evidence="8">
    <location>
        <begin position="24"/>
        <end position="264"/>
    </location>
</feature>
<dbReference type="InterPro" id="IPR000719">
    <property type="entry name" value="Prot_kinase_dom"/>
</dbReference>
<evidence type="ECO:0000256" key="2">
    <source>
        <dbReference type="ARBA" id="ARBA00022679"/>
    </source>
</evidence>
<evidence type="ECO:0000256" key="4">
    <source>
        <dbReference type="ARBA" id="ARBA00022777"/>
    </source>
</evidence>
<dbReference type="PANTHER" id="PTHR24058">
    <property type="entry name" value="DUAL SPECIFICITY PROTEIN KINASE"/>
    <property type="match status" value="1"/>
</dbReference>
<keyword evidence="1 7" id="KW-0723">Serine/threonine-protein kinase</keyword>
<dbReference type="AlphaFoldDB" id="A0AAV2SIB3"/>
<accession>A0AAV2SIB3</accession>
<feature type="binding site" evidence="6">
    <location>
        <position position="53"/>
    </location>
    <ligand>
        <name>ATP</name>
        <dbReference type="ChEBI" id="CHEBI:30616"/>
    </ligand>
</feature>
<evidence type="ECO:0000256" key="1">
    <source>
        <dbReference type="ARBA" id="ARBA00022527"/>
    </source>
</evidence>
<evidence type="ECO:0000256" key="5">
    <source>
        <dbReference type="ARBA" id="ARBA00022840"/>
    </source>
</evidence>
<name>A0AAV2SIB3_MEGNR</name>
<dbReference type="Proteomes" id="UP001497623">
    <property type="component" value="Unassembled WGS sequence"/>
</dbReference>
<comment type="caution">
    <text evidence="9">The sequence shown here is derived from an EMBL/GenBank/DDBJ whole genome shotgun (WGS) entry which is preliminary data.</text>
</comment>
<evidence type="ECO:0000256" key="6">
    <source>
        <dbReference type="PROSITE-ProRule" id="PRU10141"/>
    </source>
</evidence>
<proteinExistence type="inferred from homology"/>
<evidence type="ECO:0000313" key="9">
    <source>
        <dbReference type="EMBL" id="CAL4192416.1"/>
    </source>
</evidence>
<comment type="similarity">
    <text evidence="7">Belongs to the protein kinase superfamily.</text>
</comment>
<evidence type="ECO:0000259" key="8">
    <source>
        <dbReference type="PROSITE" id="PS50011"/>
    </source>
</evidence>
<reference evidence="9 10" key="1">
    <citation type="submission" date="2024-05" db="EMBL/GenBank/DDBJ databases">
        <authorList>
            <person name="Wallberg A."/>
        </authorList>
    </citation>
    <scope>NUCLEOTIDE SEQUENCE [LARGE SCALE GENOMIC DNA]</scope>
</reference>
<evidence type="ECO:0000256" key="7">
    <source>
        <dbReference type="RuleBase" id="RU000304"/>
    </source>
</evidence>
<sequence length="264" mass="30211">HIPMNPFNYHINLPSYCIICNDRFRVMNHLGNGAFGSVYSVMDLLNGHRFALKVAANMPDAVRQLEVELRVLTQLQEHPGFLRLHCGGLLDVKGHKALLLDLKDCTLLDYVYDKGAALDATETAEVAIRLLHQLEKLHGIGIVHCDIKVDNVLVDESQCGQFPSLHIIDFGLALNYYEEQRRGRYLVNRKRDLNDLAYMLVQIIGVSNNGAIDGIMQTISAFIRYVNKLGYDETPDYEIWRNNFQKFTRTELPSKHRRKTCQIL</sequence>
<protein>
    <recommendedName>
        <fullName evidence="8">Protein kinase domain-containing protein</fullName>
    </recommendedName>
</protein>
<dbReference type="GO" id="GO:0005524">
    <property type="term" value="F:ATP binding"/>
    <property type="evidence" value="ECO:0007669"/>
    <property type="project" value="UniProtKB-UniRule"/>
</dbReference>
<dbReference type="EMBL" id="CAXKWB010068801">
    <property type="protein sequence ID" value="CAL4192416.1"/>
    <property type="molecule type" value="Genomic_DNA"/>
</dbReference>
<dbReference type="SMART" id="SM00220">
    <property type="entry name" value="S_TKc"/>
    <property type="match status" value="1"/>
</dbReference>